<dbReference type="PANTHER" id="PTHR32494:SF5">
    <property type="entry name" value="ALLANTOATE AMIDOHYDROLASE"/>
    <property type="match status" value="1"/>
</dbReference>
<feature type="binding site" evidence="3">
    <location>
        <position position="198"/>
    </location>
    <ligand>
        <name>Zn(2+)</name>
        <dbReference type="ChEBI" id="CHEBI:29105"/>
        <label>1</label>
    </ligand>
</feature>
<protein>
    <submittedName>
        <fullName evidence="4">Zn-dependent hydrolase</fullName>
    </submittedName>
</protein>
<dbReference type="PIRSF" id="PIRSF001235">
    <property type="entry name" value="Amidase_carbamoylase"/>
    <property type="match status" value="1"/>
</dbReference>
<dbReference type="SUPFAM" id="SSF55031">
    <property type="entry name" value="Bacterial exopeptidase dimerisation domain"/>
    <property type="match status" value="1"/>
</dbReference>
<dbReference type="Gene3D" id="3.40.630.10">
    <property type="entry name" value="Zn peptidases"/>
    <property type="match status" value="1"/>
</dbReference>
<keyword evidence="3" id="KW-0862">Zinc</keyword>
<dbReference type="Pfam" id="PF01546">
    <property type="entry name" value="Peptidase_M20"/>
    <property type="match status" value="1"/>
</dbReference>
<evidence type="ECO:0000256" key="3">
    <source>
        <dbReference type="PIRSR" id="PIRSR001235-1"/>
    </source>
</evidence>
<dbReference type="PANTHER" id="PTHR32494">
    <property type="entry name" value="ALLANTOATE DEIMINASE-RELATED"/>
    <property type="match status" value="1"/>
</dbReference>
<dbReference type="SUPFAM" id="SSF53187">
    <property type="entry name" value="Zn-dependent exopeptidases"/>
    <property type="match status" value="1"/>
</dbReference>
<feature type="binding site" evidence="3">
    <location>
        <position position="396"/>
    </location>
    <ligand>
        <name>Zn(2+)</name>
        <dbReference type="ChEBI" id="CHEBI:29105"/>
        <label>2</label>
    </ligand>
</feature>
<dbReference type="InterPro" id="IPR010158">
    <property type="entry name" value="Amidase_Cbmase"/>
</dbReference>
<name>A0A6I1EUJ4_9BURK</name>
<dbReference type="InterPro" id="IPR002933">
    <property type="entry name" value="Peptidase_M20"/>
</dbReference>
<dbReference type="Gene3D" id="3.30.70.360">
    <property type="match status" value="1"/>
</dbReference>
<evidence type="ECO:0000313" key="5">
    <source>
        <dbReference type="Proteomes" id="UP000430564"/>
    </source>
</evidence>
<dbReference type="NCBIfam" id="TIGR01879">
    <property type="entry name" value="hydantase"/>
    <property type="match status" value="1"/>
</dbReference>
<dbReference type="RefSeq" id="WP_152157574.1">
    <property type="nucleotide sequence ID" value="NZ_WEHX01000005.1"/>
</dbReference>
<keyword evidence="2 4" id="KW-0378">Hydrolase</keyword>
<sequence length="423" mass="45579">MTQDTSDFARVCGPFIEKLFSDVRELTHSPAPRRGVTRLGYSPEEDRTVEYLKRAGEALGLESEEDGAGNLWLTLPGRDRSLPALVSGSHADSVLDGGNYDGLAGIAAAFCPVLWLKAQGIVLPRDYRVLVLRCEEQGLVGSTGLLGKLKPVDLDRRFIAGAPTLGELLARHGLDAQKLTGGKPLMDLTKIAAFFEAHIEQSSKLDNLKTARVGLVTGIRGIRLNRRIRAIGVGAHAGAIDFPYRHDAACACARFVSHIYDKWAHALAMGDDLVVTTGSIRTPDTAIPNKIAGECEMTLDMRSLDDEAFARFSAVIDRELDELAAEMGVTFEADPSIIIPPNHSDPVLMAHLRKGAESLGIGVQEMPSGAGHDAANFGAAGIPFAMLFIANQKGSHNPDEAMRMDDFLAAARVLTEALVRYDE</sequence>
<dbReference type="AlphaFoldDB" id="A0A6I1EUJ4"/>
<dbReference type="OrthoDB" id="9808195at2"/>
<gene>
    <name evidence="4" type="ORF">GBM95_02160</name>
</gene>
<reference evidence="4 5" key="1">
    <citation type="submission" date="2019-10" db="EMBL/GenBank/DDBJ databases">
        <title>Genome diversity of Sutterella seckii.</title>
        <authorList>
            <person name="Chaplin A.V."/>
            <person name="Sokolova S.R."/>
            <person name="Mosin K.A."/>
            <person name="Ivanova E.L."/>
            <person name="Kochetkova T.O."/>
            <person name="Goltsov A.Y."/>
            <person name="Trofimov D.Y."/>
            <person name="Efimov B.A."/>
        </authorList>
    </citation>
    <scope>NUCLEOTIDE SEQUENCE [LARGE SCALE GENOMIC DNA]</scope>
    <source>
        <strain evidence="4 5">ASD393</strain>
    </source>
</reference>
<comment type="cofactor">
    <cofactor evidence="3">
        <name>Zn(2+)</name>
        <dbReference type="ChEBI" id="CHEBI:29105"/>
    </cofactor>
    <text evidence="3">Binds 2 Zn(2+) ions per subunit.</text>
</comment>
<feature type="binding site" evidence="3">
    <location>
        <position position="136"/>
    </location>
    <ligand>
        <name>Zn(2+)</name>
        <dbReference type="ChEBI" id="CHEBI:29105"/>
        <label>2</label>
    </ligand>
</feature>
<dbReference type="InterPro" id="IPR036264">
    <property type="entry name" value="Bact_exopeptidase_dim_dom"/>
</dbReference>
<feature type="binding site" evidence="3">
    <location>
        <position position="90"/>
    </location>
    <ligand>
        <name>Zn(2+)</name>
        <dbReference type="ChEBI" id="CHEBI:29105"/>
        <label>1</label>
    </ligand>
</feature>
<dbReference type="Proteomes" id="UP000430564">
    <property type="component" value="Unassembled WGS sequence"/>
</dbReference>
<dbReference type="GO" id="GO:0016813">
    <property type="term" value="F:hydrolase activity, acting on carbon-nitrogen (but not peptide) bonds, in linear amidines"/>
    <property type="evidence" value="ECO:0007669"/>
    <property type="project" value="InterPro"/>
</dbReference>
<accession>A0A6I1EUJ4</accession>
<feature type="binding site" evidence="3">
    <location>
        <position position="101"/>
    </location>
    <ligand>
        <name>Zn(2+)</name>
        <dbReference type="ChEBI" id="CHEBI:29105"/>
        <label>2</label>
    </ligand>
</feature>
<proteinExistence type="inferred from homology"/>
<evidence type="ECO:0000256" key="1">
    <source>
        <dbReference type="ARBA" id="ARBA00006153"/>
    </source>
</evidence>
<feature type="binding site" evidence="3">
    <location>
        <position position="101"/>
    </location>
    <ligand>
        <name>Zn(2+)</name>
        <dbReference type="ChEBI" id="CHEBI:29105"/>
        <label>1</label>
    </ligand>
</feature>
<organism evidence="4 5">
    <name type="scientific">Sutterella seckii</name>
    <dbReference type="NCBI Taxonomy" id="1944635"/>
    <lineage>
        <taxon>Bacteria</taxon>
        <taxon>Pseudomonadati</taxon>
        <taxon>Pseudomonadota</taxon>
        <taxon>Betaproteobacteria</taxon>
        <taxon>Burkholderiales</taxon>
        <taxon>Sutterellaceae</taxon>
        <taxon>Sutterella</taxon>
    </lineage>
</organism>
<comment type="caution">
    <text evidence="4">The sequence shown here is derived from an EMBL/GenBank/DDBJ whole genome shotgun (WGS) entry which is preliminary data.</text>
</comment>
<dbReference type="EMBL" id="WEHX01000005">
    <property type="protein sequence ID" value="KAB7662708.1"/>
    <property type="molecule type" value="Genomic_DNA"/>
</dbReference>
<comment type="similarity">
    <text evidence="1">Belongs to the peptidase M20 family.</text>
</comment>
<dbReference type="GO" id="GO:0046872">
    <property type="term" value="F:metal ion binding"/>
    <property type="evidence" value="ECO:0007669"/>
    <property type="project" value="UniProtKB-KW"/>
</dbReference>
<keyword evidence="3" id="KW-0479">Metal-binding</keyword>
<evidence type="ECO:0000256" key="2">
    <source>
        <dbReference type="ARBA" id="ARBA00022801"/>
    </source>
</evidence>
<evidence type="ECO:0000313" key="4">
    <source>
        <dbReference type="EMBL" id="KAB7662708.1"/>
    </source>
</evidence>